<keyword evidence="2" id="KW-0805">Transcription regulation</keyword>
<evidence type="ECO:0000256" key="3">
    <source>
        <dbReference type="ARBA" id="ARBA00023125"/>
    </source>
</evidence>
<dbReference type="Gene3D" id="3.40.190.290">
    <property type="match status" value="1"/>
</dbReference>
<evidence type="ECO:0000256" key="2">
    <source>
        <dbReference type="ARBA" id="ARBA00023015"/>
    </source>
</evidence>
<name>A0ABR6NHM9_9SPHN</name>
<comment type="caution">
    <text evidence="6">The sequence shown here is derived from an EMBL/GenBank/DDBJ whole genome shotgun (WGS) entry which is preliminary data.</text>
</comment>
<accession>A0ABR6NHM9</accession>
<evidence type="ECO:0000259" key="5">
    <source>
        <dbReference type="PROSITE" id="PS50931"/>
    </source>
</evidence>
<dbReference type="CDD" id="cd08422">
    <property type="entry name" value="PBP2_CrgA_like"/>
    <property type="match status" value="1"/>
</dbReference>
<protein>
    <submittedName>
        <fullName evidence="6">DNA-binding transcriptional LysR family regulator</fullName>
    </submittedName>
</protein>
<dbReference type="InterPro" id="IPR000847">
    <property type="entry name" value="LysR_HTH_N"/>
</dbReference>
<reference evidence="6 7" key="1">
    <citation type="submission" date="2020-08" db="EMBL/GenBank/DDBJ databases">
        <title>Exploring microbial biodiversity for novel pathways involved in the catabolism of aromatic compounds derived from lignin.</title>
        <authorList>
            <person name="Elkins J."/>
        </authorList>
    </citation>
    <scope>NUCLEOTIDE SEQUENCE [LARGE SCALE GENOMIC DNA]</scope>
    <source>
        <strain evidence="6 7">B1D3A</strain>
    </source>
</reference>
<dbReference type="SUPFAM" id="SSF53850">
    <property type="entry name" value="Periplasmic binding protein-like II"/>
    <property type="match status" value="1"/>
</dbReference>
<evidence type="ECO:0000256" key="1">
    <source>
        <dbReference type="ARBA" id="ARBA00009437"/>
    </source>
</evidence>
<dbReference type="Proteomes" id="UP001138540">
    <property type="component" value="Unassembled WGS sequence"/>
</dbReference>
<organism evidence="6 7">
    <name type="scientific">Sphingobium lignivorans</name>
    <dbReference type="NCBI Taxonomy" id="2735886"/>
    <lineage>
        <taxon>Bacteria</taxon>
        <taxon>Pseudomonadati</taxon>
        <taxon>Pseudomonadota</taxon>
        <taxon>Alphaproteobacteria</taxon>
        <taxon>Sphingomonadales</taxon>
        <taxon>Sphingomonadaceae</taxon>
        <taxon>Sphingobium</taxon>
    </lineage>
</organism>
<dbReference type="RefSeq" id="WP_184154689.1">
    <property type="nucleotide sequence ID" value="NZ_JACHKA010000001.1"/>
</dbReference>
<evidence type="ECO:0000313" key="7">
    <source>
        <dbReference type="Proteomes" id="UP001138540"/>
    </source>
</evidence>
<dbReference type="Pfam" id="PF00126">
    <property type="entry name" value="HTH_1"/>
    <property type="match status" value="1"/>
</dbReference>
<dbReference type="PROSITE" id="PS50931">
    <property type="entry name" value="HTH_LYSR"/>
    <property type="match status" value="1"/>
</dbReference>
<feature type="domain" description="HTH lysR-type" evidence="5">
    <location>
        <begin position="1"/>
        <end position="59"/>
    </location>
</feature>
<proteinExistence type="inferred from homology"/>
<evidence type="ECO:0000256" key="4">
    <source>
        <dbReference type="ARBA" id="ARBA00023163"/>
    </source>
</evidence>
<dbReference type="InterPro" id="IPR005119">
    <property type="entry name" value="LysR_subst-bd"/>
</dbReference>
<dbReference type="InterPro" id="IPR036388">
    <property type="entry name" value="WH-like_DNA-bd_sf"/>
</dbReference>
<keyword evidence="3 6" id="KW-0238">DNA-binding</keyword>
<dbReference type="Pfam" id="PF03466">
    <property type="entry name" value="LysR_substrate"/>
    <property type="match status" value="1"/>
</dbReference>
<keyword evidence="7" id="KW-1185">Reference proteome</keyword>
<dbReference type="InterPro" id="IPR058163">
    <property type="entry name" value="LysR-type_TF_proteobact-type"/>
</dbReference>
<evidence type="ECO:0000313" key="6">
    <source>
        <dbReference type="EMBL" id="MBB5986790.1"/>
    </source>
</evidence>
<dbReference type="PANTHER" id="PTHR30537">
    <property type="entry name" value="HTH-TYPE TRANSCRIPTIONAL REGULATOR"/>
    <property type="match status" value="1"/>
</dbReference>
<dbReference type="EMBL" id="JACHKA010000001">
    <property type="protein sequence ID" value="MBB5986790.1"/>
    <property type="molecule type" value="Genomic_DNA"/>
</dbReference>
<dbReference type="InterPro" id="IPR036390">
    <property type="entry name" value="WH_DNA-bd_sf"/>
</dbReference>
<sequence length="303" mass="33052">MDTLLNMRAFLAVVECGSLAGAARKFNIAPSVVTKRIGRLEDELGAVLFIRTPRKAELTSFGERQLPRIRALVRQTDEVISGARRSRQALDGHLRIKCPTTVASSYFGRFFADFVQSHAGVSIDLVLVDRSVNPIEEGFDLAIGAMAASYAGVIDVPLCEHPMVICAAPSYLAREGHPKHPRELVEHDCLGSQSIGGTWVFESESGDLAVNVTSRFAVNTAMVLRDAALRGAGIAMLSEFVSRDAVRTGRLVRLMPEFPAKSLWLKALVPNVKMSQPLVQALVEDIVAFTQPVAPWDREDPSD</sequence>
<gene>
    <name evidence="6" type="ORF">HNP60_002764</name>
</gene>
<dbReference type="Gene3D" id="1.10.10.10">
    <property type="entry name" value="Winged helix-like DNA-binding domain superfamily/Winged helix DNA-binding domain"/>
    <property type="match status" value="1"/>
</dbReference>
<comment type="similarity">
    <text evidence="1">Belongs to the LysR transcriptional regulatory family.</text>
</comment>
<dbReference type="GO" id="GO:0003677">
    <property type="term" value="F:DNA binding"/>
    <property type="evidence" value="ECO:0007669"/>
    <property type="project" value="UniProtKB-KW"/>
</dbReference>
<dbReference type="PANTHER" id="PTHR30537:SF35">
    <property type="entry name" value="TRANSCRIPTIONAL REGULATORY PROTEIN"/>
    <property type="match status" value="1"/>
</dbReference>
<dbReference type="SUPFAM" id="SSF46785">
    <property type="entry name" value="Winged helix' DNA-binding domain"/>
    <property type="match status" value="1"/>
</dbReference>
<keyword evidence="4" id="KW-0804">Transcription</keyword>